<evidence type="ECO:0000313" key="1">
    <source>
        <dbReference type="EMBL" id="GIQ89266.1"/>
    </source>
</evidence>
<proteinExistence type="predicted"/>
<name>A0A9K3D5H2_9EUKA</name>
<accession>A0A9K3D5H2</accession>
<protein>
    <submittedName>
        <fullName evidence="1">Uncharacterized protein</fullName>
    </submittedName>
</protein>
<feature type="non-terminal residue" evidence="1">
    <location>
        <position position="229"/>
    </location>
</feature>
<evidence type="ECO:0000313" key="2">
    <source>
        <dbReference type="Proteomes" id="UP000265618"/>
    </source>
</evidence>
<dbReference type="AlphaFoldDB" id="A0A9K3D5H2"/>
<sequence length="229" mass="25183">AIAMLGVGSILVPGLDGELVYLDGEAITVLIWGGVLDRCVVALARPDQRGREVLYTLVASEGCWCGCTVPARLDQFLPSHQTAREVLEAVGDDRIPISAEDIFWAIHRGSPGLQAQMGDVNSTLDRQRGFFTSVLRPAKKGRRYIQTTGKLHDRKLMERPSAPLALLVHDPRMRRVILPLITLLPLLWRGLKGETYRVARMKGGIGFVVRVKQAMLGGIRLPLTDAVSQ</sequence>
<gene>
    <name evidence="1" type="ORF">KIPB_011693</name>
</gene>
<dbReference type="EMBL" id="BDIP01004864">
    <property type="protein sequence ID" value="GIQ89266.1"/>
    <property type="molecule type" value="Genomic_DNA"/>
</dbReference>
<dbReference type="Proteomes" id="UP000265618">
    <property type="component" value="Unassembled WGS sequence"/>
</dbReference>
<organism evidence="1 2">
    <name type="scientific">Kipferlia bialata</name>
    <dbReference type="NCBI Taxonomy" id="797122"/>
    <lineage>
        <taxon>Eukaryota</taxon>
        <taxon>Metamonada</taxon>
        <taxon>Carpediemonas-like organisms</taxon>
        <taxon>Kipferlia</taxon>
    </lineage>
</organism>
<comment type="caution">
    <text evidence="1">The sequence shown here is derived from an EMBL/GenBank/DDBJ whole genome shotgun (WGS) entry which is preliminary data.</text>
</comment>
<keyword evidence="2" id="KW-1185">Reference proteome</keyword>
<feature type="non-terminal residue" evidence="1">
    <location>
        <position position="1"/>
    </location>
</feature>
<reference evidence="1 2" key="1">
    <citation type="journal article" date="2018" name="PLoS ONE">
        <title>The draft genome of Kipferlia bialata reveals reductive genome evolution in fornicate parasites.</title>
        <authorList>
            <person name="Tanifuji G."/>
            <person name="Takabayashi S."/>
            <person name="Kume K."/>
            <person name="Takagi M."/>
            <person name="Nakayama T."/>
            <person name="Kamikawa R."/>
            <person name="Inagaki Y."/>
            <person name="Hashimoto T."/>
        </authorList>
    </citation>
    <scope>NUCLEOTIDE SEQUENCE [LARGE SCALE GENOMIC DNA]</scope>
    <source>
        <strain evidence="1">NY0173</strain>
    </source>
</reference>